<name>A0A060SBP9_PYCCI</name>
<reference evidence="3" key="1">
    <citation type="submission" date="2014-01" db="EMBL/GenBank/DDBJ databases">
        <title>The genome of the white-rot fungus Pycnoporus cinnabarinus: a basidiomycete model with a versatile arsenal for lignocellulosic biomass breakdown.</title>
        <authorList>
            <person name="Levasseur A."/>
            <person name="Lomascolo A."/>
            <person name="Ruiz-Duenas F.J."/>
            <person name="Uzan E."/>
            <person name="Piumi F."/>
            <person name="Kues U."/>
            <person name="Ram A.F.J."/>
            <person name="Murat C."/>
            <person name="Haon M."/>
            <person name="Benoit I."/>
            <person name="Arfi Y."/>
            <person name="Chevret D."/>
            <person name="Drula E."/>
            <person name="Kwon M.J."/>
            <person name="Gouret P."/>
            <person name="Lesage-Meessen L."/>
            <person name="Lombard V."/>
            <person name="Mariette J."/>
            <person name="Noirot C."/>
            <person name="Park J."/>
            <person name="Patyshakuliyeva A."/>
            <person name="Wieneger R.A.B."/>
            <person name="Wosten H.A.B."/>
            <person name="Martin F."/>
            <person name="Coutinho P.M."/>
            <person name="de Vries R."/>
            <person name="Martinez A.T."/>
            <person name="Klopp C."/>
            <person name="Pontarotti P."/>
            <person name="Henrissat B."/>
            <person name="Record E."/>
        </authorList>
    </citation>
    <scope>NUCLEOTIDE SEQUENCE [LARGE SCALE GENOMIC DNA]</scope>
    <source>
        <strain evidence="3">BRFM137</strain>
    </source>
</reference>
<protein>
    <submittedName>
        <fullName evidence="3">Uncharacterized protein</fullName>
    </submittedName>
</protein>
<feature type="region of interest" description="Disordered" evidence="1">
    <location>
        <begin position="105"/>
        <end position="144"/>
    </location>
</feature>
<keyword evidence="2" id="KW-0732">Signal</keyword>
<comment type="caution">
    <text evidence="3">The sequence shown here is derived from an EMBL/GenBank/DDBJ whole genome shotgun (WGS) entry which is preliminary data.</text>
</comment>
<feature type="region of interest" description="Disordered" evidence="1">
    <location>
        <begin position="326"/>
        <end position="351"/>
    </location>
</feature>
<sequence length="383" mass="41229">MIFTTVLAACFFALVGVFQQVSVDTFLSSLARFDAPALSSFAAAFIQVTGSVRRLALDAPQPLPEIDLTLSRLFGDGVTYGRGFANLDLNIPDLLSFGLPYPDSDKTHSSTHRSAYRDPASDRKYDAAAAADEDEDEDELRGSGWAQPSMVTSALDDVARWAYRFGLLCLATAVVVAAESPELKRAVTDELLRLHQAVKQQYNDALRDLAPIYQQNIDYLASDTLLRSELMLIDKSPASEPTYCPPSLSTASDLADTGKDTESDAPAHQPWTSSRPSHVFGHARCSGPFTPAADDDADDDKDEEDDSVYDAYLGRALSIAVCTSGHPPPHGWYLDDDDDDDDDNPAVTGHDTGEVDALTHPDGQVLAVAVEDAAGLVVQVDTG</sequence>
<dbReference type="OrthoDB" id="2748693at2759"/>
<keyword evidence="4" id="KW-1185">Reference proteome</keyword>
<evidence type="ECO:0000256" key="2">
    <source>
        <dbReference type="SAM" id="SignalP"/>
    </source>
</evidence>
<evidence type="ECO:0000256" key="1">
    <source>
        <dbReference type="SAM" id="MobiDB-lite"/>
    </source>
</evidence>
<dbReference type="AlphaFoldDB" id="A0A060SBP9"/>
<proteinExistence type="predicted"/>
<feature type="compositionally biased region" description="Acidic residues" evidence="1">
    <location>
        <begin position="334"/>
        <end position="344"/>
    </location>
</feature>
<feature type="signal peptide" evidence="2">
    <location>
        <begin position="1"/>
        <end position="23"/>
    </location>
</feature>
<dbReference type="HOGENOM" id="CLU_729857_0_0_1"/>
<organism evidence="3 4">
    <name type="scientific">Pycnoporus cinnabarinus</name>
    <name type="common">Cinnabar-red polypore</name>
    <name type="synonym">Trametes cinnabarina</name>
    <dbReference type="NCBI Taxonomy" id="5643"/>
    <lineage>
        <taxon>Eukaryota</taxon>
        <taxon>Fungi</taxon>
        <taxon>Dikarya</taxon>
        <taxon>Basidiomycota</taxon>
        <taxon>Agaricomycotina</taxon>
        <taxon>Agaricomycetes</taxon>
        <taxon>Polyporales</taxon>
        <taxon>Polyporaceae</taxon>
        <taxon>Trametes</taxon>
    </lineage>
</organism>
<feature type="chain" id="PRO_5001592083" evidence="2">
    <location>
        <begin position="24"/>
        <end position="383"/>
    </location>
</feature>
<evidence type="ECO:0000313" key="4">
    <source>
        <dbReference type="Proteomes" id="UP000029665"/>
    </source>
</evidence>
<feature type="compositionally biased region" description="Acidic residues" evidence="1">
    <location>
        <begin position="293"/>
        <end position="305"/>
    </location>
</feature>
<feature type="compositionally biased region" description="Basic and acidic residues" evidence="1">
    <location>
        <begin position="115"/>
        <end position="126"/>
    </location>
</feature>
<dbReference type="EMBL" id="CCBP010000104">
    <property type="protein sequence ID" value="CDO71666.1"/>
    <property type="molecule type" value="Genomic_DNA"/>
</dbReference>
<evidence type="ECO:0000313" key="3">
    <source>
        <dbReference type="EMBL" id="CDO71666.1"/>
    </source>
</evidence>
<gene>
    <name evidence="3" type="ORF">BN946_scf184915.g10</name>
</gene>
<feature type="region of interest" description="Disordered" evidence="1">
    <location>
        <begin position="241"/>
        <end position="305"/>
    </location>
</feature>
<accession>A0A060SBP9</accession>
<dbReference type="Proteomes" id="UP000029665">
    <property type="component" value="Unassembled WGS sequence"/>
</dbReference>